<comment type="catalytic activity">
    <reaction evidence="1">
        <text>thiamine + H2O = 5-(2-hydroxyethyl)-4-methylthiazole + 4-amino-5-hydroxymethyl-2-methylpyrimidine + H(+)</text>
        <dbReference type="Rhea" id="RHEA:17509"/>
        <dbReference type="ChEBI" id="CHEBI:15377"/>
        <dbReference type="ChEBI" id="CHEBI:15378"/>
        <dbReference type="ChEBI" id="CHEBI:16892"/>
        <dbReference type="ChEBI" id="CHEBI:17957"/>
        <dbReference type="ChEBI" id="CHEBI:18385"/>
        <dbReference type="EC" id="3.5.99.2"/>
    </reaction>
</comment>
<evidence type="ECO:0000256" key="1">
    <source>
        <dbReference type="RuleBase" id="RU363093"/>
    </source>
</evidence>
<dbReference type="RefSeq" id="WP_148869990.1">
    <property type="nucleotide sequence ID" value="NZ_VNIA01000002.1"/>
</dbReference>
<proteinExistence type="inferred from homology"/>
<evidence type="ECO:0000313" key="4">
    <source>
        <dbReference type="Proteomes" id="UP000323136"/>
    </source>
</evidence>
<comment type="caution">
    <text evidence="3">The sequence shown here is derived from an EMBL/GenBank/DDBJ whole genome shotgun (WGS) entry which is preliminary data.</text>
</comment>
<dbReference type="Proteomes" id="UP000323136">
    <property type="component" value="Unassembled WGS sequence"/>
</dbReference>
<dbReference type="InterPro" id="IPR050967">
    <property type="entry name" value="Thiamine_Salvage_TenA"/>
</dbReference>
<protein>
    <recommendedName>
        <fullName evidence="1">Aminopyrimidine aminohydrolase</fullName>
        <ecNumber evidence="1">3.5.99.2</ecNumber>
    </recommendedName>
</protein>
<dbReference type="GO" id="GO:0050334">
    <property type="term" value="F:thiaminase activity"/>
    <property type="evidence" value="ECO:0007669"/>
    <property type="project" value="UniProtKB-EC"/>
</dbReference>
<evidence type="ECO:0000313" key="3">
    <source>
        <dbReference type="EMBL" id="TYP99209.1"/>
    </source>
</evidence>
<comment type="catalytic activity">
    <reaction evidence="1">
        <text>4-amino-5-aminomethyl-2-methylpyrimidine + H2O = 4-amino-5-hydroxymethyl-2-methylpyrimidine + NH4(+)</text>
        <dbReference type="Rhea" id="RHEA:31799"/>
        <dbReference type="ChEBI" id="CHEBI:15377"/>
        <dbReference type="ChEBI" id="CHEBI:16892"/>
        <dbReference type="ChEBI" id="CHEBI:28938"/>
        <dbReference type="ChEBI" id="CHEBI:63416"/>
        <dbReference type="EC" id="3.5.99.2"/>
    </reaction>
</comment>
<dbReference type="GO" id="GO:0009228">
    <property type="term" value="P:thiamine biosynthetic process"/>
    <property type="evidence" value="ECO:0007669"/>
    <property type="project" value="UniProtKB-KW"/>
</dbReference>
<dbReference type="InterPro" id="IPR016084">
    <property type="entry name" value="Haem_Oase-like_multi-hlx"/>
</dbReference>
<dbReference type="PANTHER" id="PTHR43198">
    <property type="entry name" value="BIFUNCTIONAL TH2 PROTEIN"/>
    <property type="match status" value="1"/>
</dbReference>
<keyword evidence="1" id="KW-0378">Hydrolase</keyword>
<name>A0A5S5DX63_9FLAO</name>
<gene>
    <name evidence="3" type="ORF">C7447_102531</name>
</gene>
<dbReference type="PANTHER" id="PTHR43198:SF2">
    <property type="entry name" value="SI:CH1073-67J19.1-RELATED"/>
    <property type="match status" value="1"/>
</dbReference>
<organism evidence="3 4">
    <name type="scientific">Tenacibaculum adriaticum</name>
    <dbReference type="NCBI Taxonomy" id="413713"/>
    <lineage>
        <taxon>Bacteria</taxon>
        <taxon>Pseudomonadati</taxon>
        <taxon>Bacteroidota</taxon>
        <taxon>Flavobacteriia</taxon>
        <taxon>Flavobacteriales</taxon>
        <taxon>Flavobacteriaceae</taxon>
        <taxon>Tenacibaculum</taxon>
    </lineage>
</organism>
<dbReference type="NCBIfam" id="TIGR04306">
    <property type="entry name" value="salvage_TenA"/>
    <property type="match status" value="1"/>
</dbReference>
<keyword evidence="1" id="KW-0784">Thiamine biosynthesis</keyword>
<dbReference type="Gene3D" id="1.20.910.10">
    <property type="entry name" value="Heme oxygenase-like"/>
    <property type="match status" value="1"/>
</dbReference>
<dbReference type="InterPro" id="IPR004305">
    <property type="entry name" value="Thiaminase-2/PQQC"/>
</dbReference>
<dbReference type="Pfam" id="PF03070">
    <property type="entry name" value="TENA_THI-4"/>
    <property type="match status" value="1"/>
</dbReference>
<comment type="pathway">
    <text evidence="1">Cofactor biosynthesis; thiamine diphosphate biosynthesis.</text>
</comment>
<sequence length="215" mass="24975">MTWSKQTWKKINPIYQSIIEMPFITELMNGTLPMEKFQFYMMQDAGYLEHFGKALALIAAKTTDVNDSLSFIRFAETAIVVESALHEVYFKDFGIRDKGKMEPACHHYVHYVKCNAALAPIEVAIATVLPCFWIYKKVGEYIFKNQKSKNNPYQKWIDTYAGEEFEISVQKAIEICDRVAENSTKANRQAMTEAFITASHLEFNFWDAAYKMKKW</sequence>
<dbReference type="SUPFAM" id="SSF48613">
    <property type="entry name" value="Heme oxygenase-like"/>
    <property type="match status" value="1"/>
</dbReference>
<reference evidence="3 4" key="1">
    <citation type="submission" date="2019-07" db="EMBL/GenBank/DDBJ databases">
        <title>Genomic Encyclopedia of Type Strains, Phase IV (KMG-IV): sequencing the most valuable type-strain genomes for metagenomic binning, comparative biology and taxonomic classification.</title>
        <authorList>
            <person name="Goeker M."/>
        </authorList>
    </citation>
    <scope>NUCLEOTIDE SEQUENCE [LARGE SCALE GENOMIC DNA]</scope>
    <source>
        <strain evidence="3 4">DSM 18961</strain>
    </source>
</reference>
<dbReference type="UniPathway" id="UPA00060"/>
<comment type="similarity">
    <text evidence="1">Belongs to the TenA family.</text>
</comment>
<dbReference type="EC" id="3.5.99.2" evidence="1"/>
<dbReference type="AlphaFoldDB" id="A0A5S5DX63"/>
<dbReference type="InterPro" id="IPR027574">
    <property type="entry name" value="Thiaminase_II"/>
</dbReference>
<dbReference type="GO" id="GO:0009229">
    <property type="term" value="P:thiamine diphosphate biosynthetic process"/>
    <property type="evidence" value="ECO:0007669"/>
    <property type="project" value="UniProtKB-UniPathway"/>
</dbReference>
<dbReference type="CDD" id="cd19365">
    <property type="entry name" value="TenA_C-like"/>
    <property type="match status" value="1"/>
</dbReference>
<dbReference type="OrthoDB" id="34166at2"/>
<accession>A0A5S5DX63</accession>
<dbReference type="EMBL" id="VNIA01000002">
    <property type="protein sequence ID" value="TYP99209.1"/>
    <property type="molecule type" value="Genomic_DNA"/>
</dbReference>
<comment type="function">
    <text evidence="1">Catalyzes an amino-pyrimidine hydrolysis reaction at the C5' of the pyrimidine moiety of thiamine compounds, a reaction that is part of a thiamine salvage pathway.</text>
</comment>
<evidence type="ECO:0000259" key="2">
    <source>
        <dbReference type="Pfam" id="PF03070"/>
    </source>
</evidence>
<keyword evidence="4" id="KW-1185">Reference proteome</keyword>
<dbReference type="GO" id="GO:0005829">
    <property type="term" value="C:cytosol"/>
    <property type="evidence" value="ECO:0007669"/>
    <property type="project" value="TreeGrafter"/>
</dbReference>
<feature type="domain" description="Thiaminase-2/PQQC" evidence="2">
    <location>
        <begin position="8"/>
        <end position="211"/>
    </location>
</feature>